<accession>A0A412CE05</accession>
<keyword evidence="1" id="KW-0677">Repeat</keyword>
<keyword evidence="3" id="KW-0547">Nucleotide-binding</keyword>
<dbReference type="PANTHER" id="PTHR10039">
    <property type="entry name" value="AMELOGENIN"/>
    <property type="match status" value="1"/>
</dbReference>
<dbReference type="EMBL" id="QRTP01000014">
    <property type="protein sequence ID" value="RGQ83221.1"/>
    <property type="molecule type" value="Genomic_DNA"/>
</dbReference>
<dbReference type="Gene3D" id="3.40.50.300">
    <property type="entry name" value="P-loop containing nucleotide triphosphate hydrolases"/>
    <property type="match status" value="1"/>
</dbReference>
<proteinExistence type="predicted"/>
<evidence type="ECO:0000313" key="4">
    <source>
        <dbReference type="Proteomes" id="UP000286147"/>
    </source>
</evidence>
<dbReference type="Pfam" id="PF24883">
    <property type="entry name" value="NPHP3_N"/>
    <property type="match status" value="1"/>
</dbReference>
<keyword evidence="3" id="KW-0067">ATP-binding</keyword>
<dbReference type="SUPFAM" id="SSF52540">
    <property type="entry name" value="P-loop containing nucleoside triphosphate hydrolases"/>
    <property type="match status" value="1"/>
</dbReference>
<evidence type="ECO:0000313" key="3">
    <source>
        <dbReference type="EMBL" id="RGQ83221.1"/>
    </source>
</evidence>
<dbReference type="InterPro" id="IPR056884">
    <property type="entry name" value="NPHP3-like_N"/>
</dbReference>
<feature type="domain" description="Nephrocystin 3-like N-terminal" evidence="2">
    <location>
        <begin position="274"/>
        <end position="404"/>
    </location>
</feature>
<organism evidence="3 4">
    <name type="scientific">Megamonas rupellensis</name>
    <dbReference type="NCBI Taxonomy" id="491921"/>
    <lineage>
        <taxon>Bacteria</taxon>
        <taxon>Bacillati</taxon>
        <taxon>Bacillota</taxon>
        <taxon>Negativicutes</taxon>
        <taxon>Selenomonadales</taxon>
        <taxon>Selenomonadaceae</taxon>
        <taxon>Megamonas</taxon>
    </lineage>
</organism>
<comment type="caution">
    <text evidence="3">The sequence shown here is derived from an EMBL/GenBank/DDBJ whole genome shotgun (WGS) entry which is preliminary data.</text>
</comment>
<reference evidence="3 4" key="1">
    <citation type="submission" date="2018-08" db="EMBL/GenBank/DDBJ databases">
        <title>A genome reference for cultivated species of the human gut microbiota.</title>
        <authorList>
            <person name="Zou Y."/>
            <person name="Xue W."/>
            <person name="Luo G."/>
        </authorList>
    </citation>
    <scope>NUCLEOTIDE SEQUENCE [LARGE SCALE GENOMIC DNA]</scope>
    <source>
        <strain evidence="3 4">AF27-12</strain>
    </source>
</reference>
<dbReference type="PANTHER" id="PTHR10039:SF5">
    <property type="entry name" value="NACHT DOMAIN-CONTAINING PROTEIN"/>
    <property type="match status" value="1"/>
</dbReference>
<evidence type="ECO:0000259" key="2">
    <source>
        <dbReference type="Pfam" id="PF24883"/>
    </source>
</evidence>
<gene>
    <name evidence="3" type="ORF">DWY77_06795</name>
</gene>
<dbReference type="GO" id="GO:0005524">
    <property type="term" value="F:ATP binding"/>
    <property type="evidence" value="ECO:0007669"/>
    <property type="project" value="UniProtKB-KW"/>
</dbReference>
<dbReference type="InterPro" id="IPR027417">
    <property type="entry name" value="P-loop_NTPase"/>
</dbReference>
<evidence type="ECO:0000256" key="1">
    <source>
        <dbReference type="ARBA" id="ARBA00022737"/>
    </source>
</evidence>
<dbReference type="Proteomes" id="UP000286147">
    <property type="component" value="Unassembled WGS sequence"/>
</dbReference>
<sequence length="1944" mass="228775">MQSAIHEGYEYQDYFTVSIILQLMLRQIDAEIIIDRKNFNKDKFDDLKVKTANNITEFQIKYSDEESAHKLTKNDLANGNGHDTAICDLFTSWKINKEIKKNTQIKLCLAWNRPTDNDPILDFLKPIKEQTLPFSTVAYSFDGEVFWPVESLPPKTWKKFNSAITLELIDREDFLSFCNEFTIILEMPKASFDLKNPGGIENVIIQQVEKLGVGIYPNDNLGLEEVIYKLATEVKHSRARGNRLYVNKLMGRIGFIMDYGKFDQRFPVDSAHKIILDDEIKRLHREMHNSKRVIITGNPGSGKSWLVDEYINELEKNNNKVIHYNCFQSLQDKNNLERIRVTSLYGNLVSQIVEQCPELIEHKNTILGADRAELENLFQFIEKEFYFIVDGLDHISREYDLHKDIISRSETEIIAELLKIHFPNNCYVLISSQPIKVLKNFKDYFIFEIQPWDIKQIKSLMATFHIRDDIIKNSESLLISEYLLKKSQGNALYLNYILRQLKNLNVNKELIDKIPDYDISLSEYYSYLYKKIHNNRTVNALCGADFYLNLDDLMEITGDGEFVEQDILMLQPLLIENILSGGFSIYHESFRRFVLSSLKNKKIDIERNVYGIIVDWLQKKSFFEYNKSFYYLSELLYKIKRDNENIALIEKDFVIKAVIEGYSRKRIRINLNFIIRSAGRIKNLIALVTAGELLAMLDDMNDFECTGEEYFQALCDIKGVSKLNQLMQIDGKPTFDENIGRLACYISSKAGTTPWWNLYLDVDTKQCNIEDLKYYFRYHIDNQGVKVIPEIMEVIEQKEFSIRNQCIEIAYNELQDYIELDEIVSIAEKQQLIYWKNYLLYVRTGYYPPKNISIDIAIENWKKIKILKIPGEEDVRIFKELFSQIYYLVKQGNRKVVEIICADCKNINWFYNWIIYSVKMAELCACIAQMDSKTICELVVINLELLLQDMEVFKGEPRTCDLYFLKDELTRSYGQAIELILENGTVEDLKKVLSILEQLDNETGTSFDHSMTGPLTDEEFLKLMSRFITIDNYEIVKPYLLKIQERIEKNEVYDSIAIAKLRFVSIISKYNKTEALDYFNLCVRYLVAYGFHKDIILDQIIDSYNIFFESVAGNSEEERDTITKMTIALWTHTDGRETKYFFNRWFDKILKTDSRYALAFLFRLQIKYGKCWLVEEMLCSIIEKYCNNSSYLDIVIGLIESIPNNMSSKIIDAATSVFKTLNQMCIGINDDERLRIKCRMNELVINIVSRFNILDIPYSNNDSWENESIKGFLLTVESAGFDVSQYIEYFCIKKDEDIDNKKAKKIVDIFEDNQIHFEALTIEDAKKWFEKHELINQDIQYICEFLEKYQNDKEALLEILKFIITINSGWRYSYTNKDIILQIIGRLNLEDEELSELYMLLYLYSYKWGSSLIDTDEFLNSIKRNFDVACNTFYRELPEVIISHSGRITKGLLKALFELNFEKDNIITIWKNVYDIMKLRFPNLNQYAIDTIEKETNELLGLRNCMLMRFIDGGKEAFLATYAYLANAAEEENFVNFTESIVFCLKHYKQYNLVTQIAIADLIKCYGHRLKTLDREKIINAINIIYPTRNLILDVLFSKYTIYNSFLLKCDNKHIPNYMKQKDIIFYLGEQLYDLGEEKMREGIDNYAKNSIYNDSIMQTLYICGINYVELYIKLRTSKEINDKMQDFVNSLSKSFETNTVYKSYAIQYALHLIIKKAFFIKVPEWIEHSLFRLIPNYQGMYRLFKCRDIQPNSHLYDKKNVCEPFLKYDEGEYILIGCTEKRKYITYDQVSYIFGYQGIVRECSEENKNPFQEYIVTSIEKETQYELSNNLGALIDFRQTLDLELENEDYLWPGVEISKLLNLHIKFDFFNRRYVAVNQENNIIFIMKKWSSSYNGNSDYNGNAIPLYSGTKLYIKKDYISILEQKFGKLKIKTYIKSYKQKY</sequence>
<name>A0A412CE05_9FIRM</name>
<dbReference type="RefSeq" id="WP_118036018.1">
    <property type="nucleotide sequence ID" value="NZ_QRTP01000014.1"/>
</dbReference>
<protein>
    <submittedName>
        <fullName evidence="3">ATP-binding protein</fullName>
    </submittedName>
</protein>